<evidence type="ECO:0000313" key="1">
    <source>
        <dbReference type="EMBL" id="AET60506.1"/>
    </source>
</evidence>
<dbReference type="Proteomes" id="UP000005876">
    <property type="component" value="Chromosome"/>
</dbReference>
<evidence type="ECO:0000313" key="2">
    <source>
        <dbReference type="Proteomes" id="UP000005876"/>
    </source>
</evidence>
<gene>
    <name evidence="1" type="ordered locus">HPL003_18820</name>
</gene>
<reference key="2">
    <citation type="submission" date="2011-11" db="EMBL/GenBank/DDBJ databases">
        <authorList>
            <person name="Shin S.H."/>
            <person name="Kim S."/>
            <person name="Kim J.Y."/>
        </authorList>
    </citation>
    <scope>NUCLEOTIDE SEQUENCE</scope>
    <source>
        <strain>HPL-003</strain>
    </source>
</reference>
<accession>G7W4V6</accession>
<dbReference type="HOGENOM" id="CLU_3366248_0_0_9"/>
<reference evidence="1 2" key="3">
    <citation type="journal article" date="2012" name="J. Bacteriol.">
        <title>Genome Sequence of Paenibacillus terrae HPL-003, a Xylanase-Producing Bacterium Isolated from Soil Found in Forest Residue.</title>
        <authorList>
            <person name="Shin S.H."/>
            <person name="Kim S."/>
            <person name="Kim J.Y."/>
            <person name="Song H.Y."/>
            <person name="Cho S.J."/>
            <person name="Kim D.R."/>
            <person name="Lee K.I."/>
            <person name="Lim H.K."/>
            <person name="Park N.J."/>
            <person name="Hwang I.T."/>
            <person name="Yang K.S."/>
        </authorList>
    </citation>
    <scope>NUCLEOTIDE SEQUENCE [LARGE SCALE GENOMIC DNA]</scope>
    <source>
        <strain evidence="1 2">HPL-003</strain>
    </source>
</reference>
<sequence>MSAWIEIVICGGKGTVWKRVALYVSAWIEITRSLA</sequence>
<dbReference type="AlphaFoldDB" id="G7W4V6"/>
<proteinExistence type="predicted"/>
<organism evidence="1 2">
    <name type="scientific">Paenibacillus terrae (strain HPL-003)</name>
    <dbReference type="NCBI Taxonomy" id="985665"/>
    <lineage>
        <taxon>Bacteria</taxon>
        <taxon>Bacillati</taxon>
        <taxon>Bacillota</taxon>
        <taxon>Bacilli</taxon>
        <taxon>Bacillales</taxon>
        <taxon>Paenibacillaceae</taxon>
        <taxon>Paenibacillus</taxon>
    </lineage>
</organism>
<name>G7W4V6_PAETH</name>
<reference evidence="2" key="1">
    <citation type="submission" date="2011-11" db="EMBL/GenBank/DDBJ databases">
        <title>Complete sequence of Paenibacillus terrae HPL-003.</title>
        <authorList>
            <person name="Shin S.H."/>
            <person name="Kim S."/>
            <person name="Kim J.Y."/>
        </authorList>
    </citation>
    <scope>NUCLEOTIDE SEQUENCE [LARGE SCALE GENOMIC DNA]</scope>
    <source>
        <strain evidence="2">HPL-003</strain>
    </source>
</reference>
<protein>
    <submittedName>
        <fullName evidence="1">Uncharacterized protein</fullName>
    </submittedName>
</protein>
<dbReference type="EMBL" id="CP003107">
    <property type="protein sequence ID" value="AET60506.1"/>
    <property type="molecule type" value="Genomic_DNA"/>
</dbReference>
<dbReference type="KEGG" id="pta:HPL003_18820"/>